<evidence type="ECO:0000256" key="3">
    <source>
        <dbReference type="ARBA" id="ARBA00022723"/>
    </source>
</evidence>
<evidence type="ECO:0000313" key="7">
    <source>
        <dbReference type="EMBL" id="GCF11413.1"/>
    </source>
</evidence>
<dbReference type="RefSeq" id="WP_149404242.1">
    <property type="nucleotide sequence ID" value="NZ_BIXY01000110.1"/>
</dbReference>
<dbReference type="InterPro" id="IPR002933">
    <property type="entry name" value="Peptidase_M20"/>
</dbReference>
<keyword evidence="5" id="KW-0862">Zinc</keyword>
<evidence type="ECO:0000259" key="6">
    <source>
        <dbReference type="Pfam" id="PF07687"/>
    </source>
</evidence>
<feature type="domain" description="Peptidase M20 dimerisation" evidence="6">
    <location>
        <begin position="197"/>
        <end position="349"/>
    </location>
</feature>
<dbReference type="InterPro" id="IPR050072">
    <property type="entry name" value="Peptidase_M20A"/>
</dbReference>
<accession>A0A5A5TK62</accession>
<dbReference type="PANTHER" id="PTHR43808">
    <property type="entry name" value="ACETYLORNITHINE DEACETYLASE"/>
    <property type="match status" value="1"/>
</dbReference>
<gene>
    <name evidence="7" type="ORF">KDI_49770</name>
</gene>
<dbReference type="AlphaFoldDB" id="A0A5A5TK62"/>
<dbReference type="Gene3D" id="3.40.630.10">
    <property type="entry name" value="Zn peptidases"/>
    <property type="match status" value="1"/>
</dbReference>
<dbReference type="Pfam" id="PF07687">
    <property type="entry name" value="M20_dimer"/>
    <property type="match status" value="1"/>
</dbReference>
<dbReference type="InterPro" id="IPR001261">
    <property type="entry name" value="ArgE/DapE_CS"/>
</dbReference>
<name>A0A5A5TK62_9CHLR</name>
<dbReference type="InterPro" id="IPR036264">
    <property type="entry name" value="Bact_exopeptidase_dim_dom"/>
</dbReference>
<organism evidence="7 8">
    <name type="scientific">Dictyobacter arantiisoli</name>
    <dbReference type="NCBI Taxonomy" id="2014874"/>
    <lineage>
        <taxon>Bacteria</taxon>
        <taxon>Bacillati</taxon>
        <taxon>Chloroflexota</taxon>
        <taxon>Ktedonobacteria</taxon>
        <taxon>Ktedonobacterales</taxon>
        <taxon>Dictyobacteraceae</taxon>
        <taxon>Dictyobacter</taxon>
    </lineage>
</organism>
<reference evidence="7 8" key="1">
    <citation type="submission" date="2019-01" db="EMBL/GenBank/DDBJ databases">
        <title>Draft genome sequence of Dictyobacter sp. Uno17.</title>
        <authorList>
            <person name="Wang C.M."/>
            <person name="Zheng Y."/>
            <person name="Sakai Y."/>
            <person name="Abe K."/>
            <person name="Yokota A."/>
            <person name="Yabe S."/>
        </authorList>
    </citation>
    <scope>NUCLEOTIDE SEQUENCE [LARGE SCALE GENOMIC DNA]</scope>
    <source>
        <strain evidence="7 8">Uno17</strain>
    </source>
</reference>
<evidence type="ECO:0000256" key="1">
    <source>
        <dbReference type="ARBA" id="ARBA00001947"/>
    </source>
</evidence>
<evidence type="ECO:0000256" key="2">
    <source>
        <dbReference type="ARBA" id="ARBA00006247"/>
    </source>
</evidence>
<dbReference type="SUPFAM" id="SSF55031">
    <property type="entry name" value="Bacterial exopeptidase dimerisation domain"/>
    <property type="match status" value="1"/>
</dbReference>
<dbReference type="Gene3D" id="1.10.150.900">
    <property type="match status" value="1"/>
</dbReference>
<keyword evidence="8" id="KW-1185">Reference proteome</keyword>
<comment type="caution">
    <text evidence="7">The sequence shown here is derived from an EMBL/GenBank/DDBJ whole genome shotgun (WGS) entry which is preliminary data.</text>
</comment>
<evidence type="ECO:0000256" key="4">
    <source>
        <dbReference type="ARBA" id="ARBA00022801"/>
    </source>
</evidence>
<protein>
    <recommendedName>
        <fullName evidence="6">Peptidase M20 dimerisation domain-containing protein</fullName>
    </recommendedName>
</protein>
<proteinExistence type="inferred from homology"/>
<dbReference type="InterPro" id="IPR011650">
    <property type="entry name" value="Peptidase_M20_dimer"/>
</dbReference>
<keyword evidence="4" id="KW-0378">Hydrolase</keyword>
<dbReference type="PROSITE" id="PS00758">
    <property type="entry name" value="ARGE_DAPE_CPG2_1"/>
    <property type="match status" value="1"/>
</dbReference>
<dbReference type="Gene3D" id="3.30.70.360">
    <property type="match status" value="1"/>
</dbReference>
<dbReference type="OrthoDB" id="9792335at2"/>
<evidence type="ECO:0000313" key="8">
    <source>
        <dbReference type="Proteomes" id="UP000322530"/>
    </source>
</evidence>
<dbReference type="SUPFAM" id="SSF53187">
    <property type="entry name" value="Zn-dependent exopeptidases"/>
    <property type="match status" value="1"/>
</dbReference>
<comment type="similarity">
    <text evidence="2">Belongs to the peptidase M20A family.</text>
</comment>
<dbReference type="GO" id="GO:0046872">
    <property type="term" value="F:metal ion binding"/>
    <property type="evidence" value="ECO:0007669"/>
    <property type="project" value="UniProtKB-KW"/>
</dbReference>
<dbReference type="Pfam" id="PF01546">
    <property type="entry name" value="Peptidase_M20"/>
    <property type="match status" value="1"/>
</dbReference>
<evidence type="ECO:0000256" key="5">
    <source>
        <dbReference type="ARBA" id="ARBA00022833"/>
    </source>
</evidence>
<dbReference type="Proteomes" id="UP000322530">
    <property type="component" value="Unassembled WGS sequence"/>
</dbReference>
<dbReference type="GO" id="GO:0016787">
    <property type="term" value="F:hydrolase activity"/>
    <property type="evidence" value="ECO:0007669"/>
    <property type="project" value="UniProtKB-KW"/>
</dbReference>
<sequence>MATLDHTLNWDALTDESVRHLQALLRIDTTAQEGPAVQYLCEQLAIEAGIEIRILEPGSGRPNLWARLRGNGKQRPLLLLSHLDVVPVERPYWSVDPFGGEIHDGYIYGRGAVDMKDMTAKQLTLLLHFARQAQATRKELDRDLVLLAVADEECMSEFGMAWIIKHAPELLEAEFALNEGGGYAFQCGSQRVYVCETAQKGSAQVTLRAVGKPGHGAFPHSENAVAHLARAIYRLSAASLPLHVTPTVQRFVDKLALNQPRSKQLLFRQTLHPLSSGMALNMLSEDEITHVLRAVLHNTVSPTLLRGGDTLNVIPSEAFAHLDGRIVPGQTARSFLREIQQRIADPNVEVDVDLNSSGYECPSDTSMFAALEAAIAQHDPGAIVAPYMFPAVSDSRFLAPLGIIPYGFDPMMSEPGCPLPQQLAHNHDERISFANMGFGLRVLHDTILQLSR</sequence>
<dbReference type="PIRSF" id="PIRSF036696">
    <property type="entry name" value="ACY-1"/>
    <property type="match status" value="1"/>
</dbReference>
<comment type="cofactor">
    <cofactor evidence="1">
        <name>Zn(2+)</name>
        <dbReference type="ChEBI" id="CHEBI:29105"/>
    </cofactor>
</comment>
<dbReference type="PANTHER" id="PTHR43808:SF8">
    <property type="entry name" value="PEPTIDASE M20 DIMERISATION DOMAIN-CONTAINING PROTEIN"/>
    <property type="match status" value="1"/>
</dbReference>
<dbReference type="EMBL" id="BIXY01000110">
    <property type="protein sequence ID" value="GCF11413.1"/>
    <property type="molecule type" value="Genomic_DNA"/>
</dbReference>
<keyword evidence="3" id="KW-0479">Metal-binding</keyword>